<protein>
    <submittedName>
        <fullName evidence="2">Cupin domain-containing protein</fullName>
    </submittedName>
</protein>
<dbReference type="InterPro" id="IPR009327">
    <property type="entry name" value="Cupin_DUF985"/>
</dbReference>
<gene>
    <name evidence="2" type="ORF">KUV31_00485</name>
</gene>
<dbReference type="PANTHER" id="PTHR33387">
    <property type="entry name" value="RMLC-LIKE JELLY ROLL FOLD PROTEIN"/>
    <property type="match status" value="1"/>
</dbReference>
<dbReference type="PANTHER" id="PTHR33387:SF3">
    <property type="entry name" value="DUF985 DOMAIN-CONTAINING PROTEIN"/>
    <property type="match status" value="1"/>
</dbReference>
<evidence type="ECO:0000313" key="2">
    <source>
        <dbReference type="EMBL" id="MBY6216813.1"/>
    </source>
</evidence>
<dbReference type="EMBL" id="JAHVKP010000001">
    <property type="protein sequence ID" value="MBY6216813.1"/>
    <property type="molecule type" value="Genomic_DNA"/>
</dbReference>
<dbReference type="InterPro" id="IPR014710">
    <property type="entry name" value="RmlC-like_jellyroll"/>
</dbReference>
<accession>A0A9Q3RYN3</accession>
<feature type="domain" description="DUF985" evidence="1">
    <location>
        <begin position="6"/>
        <end position="136"/>
    </location>
</feature>
<evidence type="ECO:0000259" key="1">
    <source>
        <dbReference type="Pfam" id="PF06172"/>
    </source>
</evidence>
<dbReference type="RefSeq" id="WP_222404099.1">
    <property type="nucleotide sequence ID" value="NZ_JAHVKP010000001.1"/>
</dbReference>
<dbReference type="InterPro" id="IPR011051">
    <property type="entry name" value="RmlC_Cupin_sf"/>
</dbReference>
<dbReference type="Proteomes" id="UP000824927">
    <property type="component" value="Unassembled WGS sequence"/>
</dbReference>
<dbReference type="SUPFAM" id="SSF51182">
    <property type="entry name" value="RmlC-like cupins"/>
    <property type="match status" value="1"/>
</dbReference>
<dbReference type="InterPro" id="IPR039935">
    <property type="entry name" value="YML079W-like"/>
</dbReference>
<dbReference type="Pfam" id="PF06172">
    <property type="entry name" value="Cupin_5"/>
    <property type="match status" value="1"/>
</dbReference>
<name>A0A9Q3RYN3_9SPHN</name>
<sequence>MSEARALIERLGLAPHPEGGWYRETWRAPAEDGARASATAIHFLLEAGQSSHWHKVDAAEIWLWHAGDPLTLSLAESDDAPVTTVTLGPDVAGGMAVQHVIEPHHWQAARPAGDKHGYVLVSCIVSPGFEFPGFVLAEEGWSPG</sequence>
<dbReference type="AlphaFoldDB" id="A0A9Q3RYN3"/>
<organism evidence="2 3">
    <name type="scientific">Qipengyuania aquimaris</name>
    <dbReference type="NCBI Taxonomy" id="255984"/>
    <lineage>
        <taxon>Bacteria</taxon>
        <taxon>Pseudomonadati</taxon>
        <taxon>Pseudomonadota</taxon>
        <taxon>Alphaproteobacteria</taxon>
        <taxon>Sphingomonadales</taxon>
        <taxon>Erythrobacteraceae</taxon>
        <taxon>Qipengyuania</taxon>
    </lineage>
</organism>
<dbReference type="Gene3D" id="2.60.120.10">
    <property type="entry name" value="Jelly Rolls"/>
    <property type="match status" value="1"/>
</dbReference>
<reference evidence="2" key="1">
    <citation type="submission" date="2021-06" db="EMBL/GenBank/DDBJ databases">
        <title>50 bacteria genomes isolated from Dapeng, Shenzhen, China.</title>
        <authorList>
            <person name="Zheng W."/>
            <person name="Yu S."/>
            <person name="Huang Y."/>
        </authorList>
    </citation>
    <scope>NUCLEOTIDE SEQUENCE</scope>
    <source>
        <strain evidence="2">DP4N28-2</strain>
    </source>
</reference>
<comment type="caution">
    <text evidence="2">The sequence shown here is derived from an EMBL/GenBank/DDBJ whole genome shotgun (WGS) entry which is preliminary data.</text>
</comment>
<dbReference type="CDD" id="cd06121">
    <property type="entry name" value="cupin_YML079wp"/>
    <property type="match status" value="1"/>
</dbReference>
<proteinExistence type="predicted"/>
<evidence type="ECO:0000313" key="3">
    <source>
        <dbReference type="Proteomes" id="UP000824927"/>
    </source>
</evidence>